<feature type="domain" description="Aspartate/glutamate/uridylate kinase" evidence="6">
    <location>
        <begin position="2"/>
        <end position="278"/>
    </location>
</feature>
<organism evidence="7">
    <name type="scientific">Thermofilum pendens</name>
    <dbReference type="NCBI Taxonomy" id="2269"/>
    <lineage>
        <taxon>Archaea</taxon>
        <taxon>Thermoproteota</taxon>
        <taxon>Thermoprotei</taxon>
        <taxon>Thermofilales</taxon>
        <taxon>Thermofilaceae</taxon>
        <taxon>Thermofilum</taxon>
    </lineage>
</organism>
<evidence type="ECO:0000256" key="1">
    <source>
        <dbReference type="ARBA" id="ARBA00011066"/>
    </source>
</evidence>
<reference evidence="7" key="1">
    <citation type="journal article" date="2020" name="mSystems">
        <title>Genome- and Community-Level Interaction Insights into Carbon Utilization and Element Cycling Functions of Hydrothermarchaeota in Hydrothermal Sediment.</title>
        <authorList>
            <person name="Zhou Z."/>
            <person name="Liu Y."/>
            <person name="Xu W."/>
            <person name="Pan J."/>
            <person name="Luo Z.H."/>
            <person name="Li M."/>
        </authorList>
    </citation>
    <scope>NUCLEOTIDE SEQUENCE [LARGE SCALE GENOMIC DNA]</scope>
    <source>
        <strain evidence="7">SpSt-735</strain>
    </source>
</reference>
<dbReference type="NCBIfam" id="NF009007">
    <property type="entry name" value="PRK12352.1"/>
    <property type="match status" value="1"/>
</dbReference>
<dbReference type="PANTHER" id="PTHR30409">
    <property type="entry name" value="CARBAMATE KINASE"/>
    <property type="match status" value="1"/>
</dbReference>
<dbReference type="GO" id="GO:0008804">
    <property type="term" value="F:carbamate kinase activity"/>
    <property type="evidence" value="ECO:0007669"/>
    <property type="project" value="InterPro"/>
</dbReference>
<evidence type="ECO:0000256" key="2">
    <source>
        <dbReference type="ARBA" id="ARBA00020752"/>
    </source>
</evidence>
<gene>
    <name evidence="7" type="ORF">ENV17_07680</name>
</gene>
<dbReference type="Pfam" id="PF00696">
    <property type="entry name" value="AA_kinase"/>
    <property type="match status" value="1"/>
</dbReference>
<accession>A0A7C4FCY1</accession>
<name>A0A7C4FCY1_THEPE</name>
<dbReference type="PIRSF" id="PIRSF000723">
    <property type="entry name" value="Carbamate_kin"/>
    <property type="match status" value="1"/>
</dbReference>
<protein>
    <recommendedName>
        <fullName evidence="2 5">Carbamate kinase</fullName>
    </recommendedName>
</protein>
<dbReference type="SUPFAM" id="SSF53633">
    <property type="entry name" value="Carbamate kinase-like"/>
    <property type="match status" value="1"/>
</dbReference>
<evidence type="ECO:0000256" key="3">
    <source>
        <dbReference type="ARBA" id="ARBA00022679"/>
    </source>
</evidence>
<dbReference type="PRINTS" id="PR01469">
    <property type="entry name" value="CARBMTKINASE"/>
</dbReference>
<evidence type="ECO:0000256" key="5">
    <source>
        <dbReference type="PIRNR" id="PIRNR000723"/>
    </source>
</evidence>
<comment type="caution">
    <text evidence="7">The sequence shown here is derived from an EMBL/GenBank/DDBJ whole genome shotgun (WGS) entry which is preliminary data.</text>
</comment>
<dbReference type="AlphaFoldDB" id="A0A7C4FCY1"/>
<proteinExistence type="inferred from homology"/>
<dbReference type="InterPro" id="IPR001048">
    <property type="entry name" value="Asp/Glu/Uridylate_kinase"/>
</dbReference>
<dbReference type="Gene3D" id="3.40.1160.10">
    <property type="entry name" value="Acetylglutamate kinase-like"/>
    <property type="match status" value="1"/>
</dbReference>
<evidence type="ECO:0000259" key="6">
    <source>
        <dbReference type="Pfam" id="PF00696"/>
    </source>
</evidence>
<keyword evidence="3 5" id="KW-0808">Transferase</keyword>
<comment type="similarity">
    <text evidence="1 5">Belongs to the carbamate kinase family.</text>
</comment>
<dbReference type="PANTHER" id="PTHR30409:SF1">
    <property type="entry name" value="CARBAMATE KINASE-RELATED"/>
    <property type="match status" value="1"/>
</dbReference>
<dbReference type="EMBL" id="DTFI01000223">
    <property type="protein sequence ID" value="HGI44247.1"/>
    <property type="molecule type" value="Genomic_DNA"/>
</dbReference>
<dbReference type="InterPro" id="IPR003964">
    <property type="entry name" value="Carb_kinase"/>
</dbReference>
<evidence type="ECO:0000256" key="4">
    <source>
        <dbReference type="ARBA" id="ARBA00022777"/>
    </source>
</evidence>
<dbReference type="GO" id="GO:0005829">
    <property type="term" value="C:cytosol"/>
    <property type="evidence" value="ECO:0007669"/>
    <property type="project" value="TreeGrafter"/>
</dbReference>
<evidence type="ECO:0000313" key="7">
    <source>
        <dbReference type="EMBL" id="HGI44247.1"/>
    </source>
</evidence>
<sequence>MLVLALGGNALLRKGERGTFEEQLSNMLRVAPSLLELSKRYHLVITHGNGPQVGNLYLQQESTSEVPPMPLHACVSMTQSLIGYLIQLAVNSVDRNAGVAVVPTRVLVDPDDPAFRNPTKPIGPYYPESLRDTLLAKGWNLVYVAGRGYRRVVPSPRPRRIVDIGVVKELLGRVDMVVAAGGGGIPVVERGGQLEGVDAVIDKDLASSLLARELGADLLVILTDVEGVYLNYGRPGARLLTRLCASEAERLLSEGHFPPGSMGPKVEACVEFARSGGRAAIGSLERALEVVEGVSGTLVENC</sequence>
<dbReference type="InterPro" id="IPR036393">
    <property type="entry name" value="AceGlu_kinase-like_sf"/>
</dbReference>
<dbReference type="GO" id="GO:0019546">
    <property type="term" value="P:L-arginine deiminase pathway"/>
    <property type="evidence" value="ECO:0007669"/>
    <property type="project" value="TreeGrafter"/>
</dbReference>
<dbReference type="FunFam" id="3.40.1160.10:FF:000007">
    <property type="entry name" value="Carbamate kinase"/>
    <property type="match status" value="1"/>
</dbReference>
<dbReference type="CDD" id="cd04235">
    <property type="entry name" value="AAK_CK"/>
    <property type="match status" value="1"/>
</dbReference>
<keyword evidence="4 5" id="KW-0418">Kinase</keyword>